<sequence length="66" mass="8099">MIWWCGNIFRKRFLAEKSSRNFMGLIWRFGCKNTREIFRYGKRNLEKQYFLDPISYFVSNYGIKSS</sequence>
<gene>
    <name evidence="1" type="ORF">MNBD_ALPHA11-2257</name>
</gene>
<dbReference type="AlphaFoldDB" id="A0A3B0TJK5"/>
<proteinExistence type="predicted"/>
<name>A0A3B0TJK5_9ZZZZ</name>
<reference evidence="1" key="1">
    <citation type="submission" date="2018-06" db="EMBL/GenBank/DDBJ databases">
        <authorList>
            <person name="Zhirakovskaya E."/>
        </authorList>
    </citation>
    <scope>NUCLEOTIDE SEQUENCE</scope>
</reference>
<organism evidence="1">
    <name type="scientific">hydrothermal vent metagenome</name>
    <dbReference type="NCBI Taxonomy" id="652676"/>
    <lineage>
        <taxon>unclassified sequences</taxon>
        <taxon>metagenomes</taxon>
        <taxon>ecological metagenomes</taxon>
    </lineage>
</organism>
<dbReference type="EMBL" id="UOEQ01000165">
    <property type="protein sequence ID" value="VAW18168.1"/>
    <property type="molecule type" value="Genomic_DNA"/>
</dbReference>
<accession>A0A3B0TJK5</accession>
<evidence type="ECO:0000313" key="1">
    <source>
        <dbReference type="EMBL" id="VAW18168.1"/>
    </source>
</evidence>
<protein>
    <submittedName>
        <fullName evidence="1">Uncharacterized protein</fullName>
    </submittedName>
</protein>